<evidence type="ECO:0000256" key="9">
    <source>
        <dbReference type="SAM" id="MobiDB-lite"/>
    </source>
</evidence>
<keyword evidence="5 8" id="KW-0833">Ubl conjugation pathway</keyword>
<evidence type="ECO:0000313" key="12">
    <source>
        <dbReference type="Proteomes" id="UP001286313"/>
    </source>
</evidence>
<evidence type="ECO:0000256" key="1">
    <source>
        <dbReference type="ARBA" id="ARBA00004906"/>
    </source>
</evidence>
<reference evidence="11" key="1">
    <citation type="submission" date="2023-10" db="EMBL/GenBank/DDBJ databases">
        <title>Genome assemblies of two species of porcelain crab, Petrolisthes cinctipes and Petrolisthes manimaculis (Anomura: Porcellanidae).</title>
        <authorList>
            <person name="Angst P."/>
        </authorList>
    </citation>
    <scope>NUCLEOTIDE SEQUENCE</scope>
    <source>
        <strain evidence="11">PB745_01</strain>
        <tissue evidence="11">Gill</tissue>
    </source>
</reference>
<feature type="compositionally biased region" description="Acidic residues" evidence="9">
    <location>
        <begin position="240"/>
        <end position="252"/>
    </location>
</feature>
<accession>A0AAE1FW95</accession>
<keyword evidence="6 8" id="KW-0067">ATP-binding</keyword>
<evidence type="ECO:0000256" key="4">
    <source>
        <dbReference type="ARBA" id="ARBA00022741"/>
    </source>
</evidence>
<comment type="similarity">
    <text evidence="8">Belongs to the ubiquitin-conjugating enzyme family.</text>
</comment>
<name>A0AAE1FW95_PETCI</name>
<evidence type="ECO:0000256" key="5">
    <source>
        <dbReference type="ARBA" id="ARBA00022786"/>
    </source>
</evidence>
<keyword evidence="12" id="KW-1185">Reference proteome</keyword>
<dbReference type="CDD" id="cd23803">
    <property type="entry name" value="UBCc_UBE2R"/>
    <property type="match status" value="1"/>
</dbReference>
<dbReference type="PROSITE" id="PS50127">
    <property type="entry name" value="UBC_2"/>
    <property type="match status" value="1"/>
</dbReference>
<dbReference type="GO" id="GO:0005524">
    <property type="term" value="F:ATP binding"/>
    <property type="evidence" value="ECO:0007669"/>
    <property type="project" value="UniProtKB-UniRule"/>
</dbReference>
<dbReference type="EMBL" id="JAWQEG010001178">
    <property type="protein sequence ID" value="KAK3881774.1"/>
    <property type="molecule type" value="Genomic_DNA"/>
</dbReference>
<dbReference type="SMART" id="SM00212">
    <property type="entry name" value="UBCc"/>
    <property type="match status" value="1"/>
</dbReference>
<dbReference type="Gene3D" id="3.10.110.10">
    <property type="entry name" value="Ubiquitin Conjugating Enzyme"/>
    <property type="match status" value="1"/>
</dbReference>
<dbReference type="InterPro" id="IPR023313">
    <property type="entry name" value="UBQ-conjugating_AS"/>
</dbReference>
<comment type="caution">
    <text evidence="11">The sequence shown here is derived from an EMBL/GenBank/DDBJ whole genome shotgun (WGS) entry which is preliminary data.</text>
</comment>
<keyword evidence="4 8" id="KW-0547">Nucleotide-binding</keyword>
<dbReference type="Pfam" id="PF00179">
    <property type="entry name" value="UQ_con"/>
    <property type="match status" value="1"/>
</dbReference>
<dbReference type="PANTHER" id="PTHR24067">
    <property type="entry name" value="UBIQUITIN-CONJUGATING ENZYME E2"/>
    <property type="match status" value="1"/>
</dbReference>
<evidence type="ECO:0000256" key="2">
    <source>
        <dbReference type="ARBA" id="ARBA00022553"/>
    </source>
</evidence>
<dbReference type="InterPro" id="IPR050113">
    <property type="entry name" value="Ub_conjugating_enzyme"/>
</dbReference>
<evidence type="ECO:0000313" key="11">
    <source>
        <dbReference type="EMBL" id="KAK3881774.1"/>
    </source>
</evidence>
<dbReference type="InterPro" id="IPR000608">
    <property type="entry name" value="UBC"/>
</dbReference>
<keyword evidence="3" id="KW-0808">Transferase</keyword>
<evidence type="ECO:0000256" key="8">
    <source>
        <dbReference type="RuleBase" id="RU362109"/>
    </source>
</evidence>
<dbReference type="AlphaFoldDB" id="A0AAE1FW95"/>
<comment type="pathway">
    <text evidence="1">Protein modification; protein ubiquitination.</text>
</comment>
<gene>
    <name evidence="11" type="ORF">Pcinc_013805</name>
</gene>
<feature type="compositionally biased region" description="Acidic residues" evidence="9">
    <location>
        <begin position="203"/>
        <end position="230"/>
    </location>
</feature>
<keyword evidence="2" id="KW-0597">Phosphoprotein</keyword>
<dbReference type="GO" id="GO:0061631">
    <property type="term" value="F:ubiquitin conjugating enzyme activity"/>
    <property type="evidence" value="ECO:0007669"/>
    <property type="project" value="UniProtKB-ARBA"/>
</dbReference>
<feature type="region of interest" description="Disordered" evidence="9">
    <location>
        <begin position="203"/>
        <end position="252"/>
    </location>
</feature>
<evidence type="ECO:0000256" key="3">
    <source>
        <dbReference type="ARBA" id="ARBA00022679"/>
    </source>
</evidence>
<sequence length="252" mass="28499">MAVQPSSSAVRALSLEYRGLQDEPVEGFCVKLLNEDNLFEWEVAIFGPPDTLYQGGYFKAHVKFPPDYPYSPPSVRFLTKVWHPNVYENGDLCISILHPPVDDPQSGELPCERWNPTQNVRTVLLSVISLLNEPNTYSPANVDASVMYRRWRDSKGKDKEYENIIRKQVLSSRGEAERDGVVVPLTQEDYCIKTKVKPDAEPVDMYDFYDDDYDIDDDDDGDDDDDELSENGEAWVGVTEIDDGDDSGNGES</sequence>
<organism evidence="11 12">
    <name type="scientific">Petrolisthes cinctipes</name>
    <name type="common">Flat porcelain crab</name>
    <dbReference type="NCBI Taxonomy" id="88211"/>
    <lineage>
        <taxon>Eukaryota</taxon>
        <taxon>Metazoa</taxon>
        <taxon>Ecdysozoa</taxon>
        <taxon>Arthropoda</taxon>
        <taxon>Crustacea</taxon>
        <taxon>Multicrustacea</taxon>
        <taxon>Malacostraca</taxon>
        <taxon>Eumalacostraca</taxon>
        <taxon>Eucarida</taxon>
        <taxon>Decapoda</taxon>
        <taxon>Pleocyemata</taxon>
        <taxon>Anomura</taxon>
        <taxon>Galatheoidea</taxon>
        <taxon>Porcellanidae</taxon>
        <taxon>Petrolisthes</taxon>
    </lineage>
</organism>
<feature type="active site" description="Glycyl thioester intermediate" evidence="7">
    <location>
        <position position="93"/>
    </location>
</feature>
<dbReference type="Proteomes" id="UP001286313">
    <property type="component" value="Unassembled WGS sequence"/>
</dbReference>
<dbReference type="FunFam" id="3.10.110.10:FF:000009">
    <property type="entry name" value="Ubiquitin-conjugating enzyme E2 R2"/>
    <property type="match status" value="1"/>
</dbReference>
<protein>
    <recommendedName>
        <fullName evidence="10">UBC core domain-containing protein</fullName>
    </recommendedName>
</protein>
<dbReference type="PROSITE" id="PS00183">
    <property type="entry name" value="UBC_1"/>
    <property type="match status" value="1"/>
</dbReference>
<proteinExistence type="inferred from homology"/>
<dbReference type="InterPro" id="IPR016135">
    <property type="entry name" value="UBQ-conjugating_enzyme/RWD"/>
</dbReference>
<feature type="domain" description="UBC core" evidence="10">
    <location>
        <begin position="8"/>
        <end position="174"/>
    </location>
</feature>
<evidence type="ECO:0000259" key="10">
    <source>
        <dbReference type="PROSITE" id="PS50127"/>
    </source>
</evidence>
<evidence type="ECO:0000256" key="6">
    <source>
        <dbReference type="ARBA" id="ARBA00022840"/>
    </source>
</evidence>
<dbReference type="SUPFAM" id="SSF54495">
    <property type="entry name" value="UBC-like"/>
    <property type="match status" value="1"/>
</dbReference>
<evidence type="ECO:0000256" key="7">
    <source>
        <dbReference type="PROSITE-ProRule" id="PRU10133"/>
    </source>
</evidence>